<evidence type="ECO:0000313" key="4">
    <source>
        <dbReference type="EMBL" id="KAJ5716201.1"/>
    </source>
</evidence>
<evidence type="ECO:0000259" key="3">
    <source>
        <dbReference type="Pfam" id="PF01370"/>
    </source>
</evidence>
<dbReference type="InterPro" id="IPR036291">
    <property type="entry name" value="NAD(P)-bd_dom_sf"/>
</dbReference>
<feature type="domain" description="NAD-dependent epimerase/dehydratase" evidence="3">
    <location>
        <begin position="147"/>
        <end position="209"/>
    </location>
</feature>
<dbReference type="Gene3D" id="3.40.50.720">
    <property type="entry name" value="NAD(P)-binding Rossmann-like Domain"/>
    <property type="match status" value="1"/>
</dbReference>
<sequence length="281" mass="31392">MILVTGGAGFIGTNLVKELNNRGVFSIIVIDDMTDGSKFRNLVHCKIADYIDATVFREAIRTNSFTIQPLAIFHYGAISSTTETNGREMLDANFTYSNELFHWCQDQRVPLIYASSAAVDGNCSNFSEDGKEAPLNYVLANLDSRPSQVVGLRLFNIYGPGEQHKGAMASVVYQFYQKRKALKDIELFDSYDGVEAGQHKRDFVHVEDVDLATEVSSHFGDTDGYIKFIPFPAQLKGNYQNYTCANISKLRRAGAGISFRGLREGIDNYLEWLETNDSCDV</sequence>
<evidence type="ECO:0000313" key="5">
    <source>
        <dbReference type="Proteomes" id="UP001215712"/>
    </source>
</evidence>
<keyword evidence="2" id="KW-0119">Carbohydrate metabolism</keyword>
<dbReference type="PANTHER" id="PTHR43103:SF3">
    <property type="entry name" value="ADP-L-GLYCERO-D-MANNO-HEPTOSE-6-EPIMERASE"/>
    <property type="match status" value="1"/>
</dbReference>
<dbReference type="Proteomes" id="UP001215712">
    <property type="component" value="Unassembled WGS sequence"/>
</dbReference>
<comment type="caution">
    <text evidence="4">The sequence shown here is derived from an EMBL/GenBank/DDBJ whole genome shotgun (WGS) entry which is preliminary data.</text>
</comment>
<reference evidence="4" key="1">
    <citation type="journal article" date="2023" name="IMA Fungus">
        <title>Comparative genomic study of the Penicillium genus elucidates a diverse pangenome and 15 lateral gene transfer events.</title>
        <authorList>
            <person name="Petersen C."/>
            <person name="Sorensen T."/>
            <person name="Nielsen M.R."/>
            <person name="Sondergaard T.E."/>
            <person name="Sorensen J.L."/>
            <person name="Fitzpatrick D.A."/>
            <person name="Frisvad J.C."/>
            <person name="Nielsen K.L."/>
        </authorList>
    </citation>
    <scope>NUCLEOTIDE SEQUENCE</scope>
    <source>
        <strain evidence="4">IBT 17514</strain>
    </source>
</reference>
<protein>
    <submittedName>
        <fullName evidence="4">NAD-dependent epimerase/dehydratase</fullName>
    </submittedName>
</protein>
<dbReference type="InterPro" id="IPR001509">
    <property type="entry name" value="Epimerase_deHydtase"/>
</dbReference>
<keyword evidence="1" id="KW-0521">NADP</keyword>
<dbReference type="AlphaFoldDB" id="A0AAD6MTH5"/>
<proteinExistence type="predicted"/>
<keyword evidence="5" id="KW-1185">Reference proteome</keyword>
<accession>A0AAD6MTH5</accession>
<evidence type="ECO:0000256" key="2">
    <source>
        <dbReference type="ARBA" id="ARBA00023277"/>
    </source>
</evidence>
<dbReference type="Gene3D" id="3.90.25.10">
    <property type="entry name" value="UDP-galactose 4-epimerase, domain 1"/>
    <property type="match status" value="1"/>
</dbReference>
<dbReference type="Pfam" id="PF01370">
    <property type="entry name" value="Epimerase"/>
    <property type="match status" value="2"/>
</dbReference>
<reference evidence="4" key="2">
    <citation type="submission" date="2023-01" db="EMBL/GenBank/DDBJ databases">
        <authorList>
            <person name="Petersen C."/>
        </authorList>
    </citation>
    <scope>NUCLEOTIDE SEQUENCE</scope>
    <source>
        <strain evidence="4">IBT 17514</strain>
    </source>
</reference>
<organism evidence="4 5">
    <name type="scientific">Penicillium malachiteum</name>
    <dbReference type="NCBI Taxonomy" id="1324776"/>
    <lineage>
        <taxon>Eukaryota</taxon>
        <taxon>Fungi</taxon>
        <taxon>Dikarya</taxon>
        <taxon>Ascomycota</taxon>
        <taxon>Pezizomycotina</taxon>
        <taxon>Eurotiomycetes</taxon>
        <taxon>Eurotiomycetidae</taxon>
        <taxon>Eurotiales</taxon>
        <taxon>Aspergillaceae</taxon>
        <taxon>Penicillium</taxon>
    </lineage>
</organism>
<feature type="domain" description="NAD-dependent epimerase/dehydratase" evidence="3">
    <location>
        <begin position="2"/>
        <end position="134"/>
    </location>
</feature>
<dbReference type="EMBL" id="JAQJAN010000012">
    <property type="protein sequence ID" value="KAJ5716201.1"/>
    <property type="molecule type" value="Genomic_DNA"/>
</dbReference>
<dbReference type="PANTHER" id="PTHR43103">
    <property type="entry name" value="NUCLEOSIDE-DIPHOSPHATE-SUGAR EPIMERASE"/>
    <property type="match status" value="1"/>
</dbReference>
<gene>
    <name evidence="4" type="ORF">N7493_008112</name>
</gene>
<name>A0AAD6MTH5_9EURO</name>
<evidence type="ECO:0000256" key="1">
    <source>
        <dbReference type="ARBA" id="ARBA00022857"/>
    </source>
</evidence>
<dbReference type="SUPFAM" id="SSF51735">
    <property type="entry name" value="NAD(P)-binding Rossmann-fold domains"/>
    <property type="match status" value="1"/>
</dbReference>